<dbReference type="Proteomes" id="UP000001449">
    <property type="component" value="Chromosome 18"/>
</dbReference>
<feature type="region of interest" description="Disordered" evidence="1">
    <location>
        <begin position="169"/>
        <end position="231"/>
    </location>
</feature>
<proteinExistence type="predicted"/>
<dbReference type="RefSeq" id="XP_002295628.1">
    <property type="nucleotide sequence ID" value="XM_002295592.1"/>
</dbReference>
<dbReference type="EMBL" id="CP001159">
    <property type="protein sequence ID" value="ACI64345.1"/>
    <property type="molecule type" value="Genomic_DNA"/>
</dbReference>
<gene>
    <name evidence="2" type="ORF">THAPS_10997</name>
</gene>
<organism evidence="2 3">
    <name type="scientific">Thalassiosira pseudonana</name>
    <name type="common">Marine diatom</name>
    <name type="synonym">Cyclotella nana</name>
    <dbReference type="NCBI Taxonomy" id="35128"/>
    <lineage>
        <taxon>Eukaryota</taxon>
        <taxon>Sar</taxon>
        <taxon>Stramenopiles</taxon>
        <taxon>Ochrophyta</taxon>
        <taxon>Bacillariophyta</taxon>
        <taxon>Coscinodiscophyceae</taxon>
        <taxon>Thalassiosirophycidae</taxon>
        <taxon>Thalassiosirales</taxon>
        <taxon>Thalassiosiraceae</taxon>
        <taxon>Thalassiosira</taxon>
    </lineage>
</organism>
<name>B5YM41_THAPS</name>
<dbReference type="InParanoid" id="B5YM41"/>
<evidence type="ECO:0000256" key="1">
    <source>
        <dbReference type="SAM" id="MobiDB-lite"/>
    </source>
</evidence>
<keyword evidence="3" id="KW-1185">Reference proteome</keyword>
<dbReference type="PaxDb" id="35128-Thaps10997"/>
<accession>B5YM41</accession>
<feature type="compositionally biased region" description="Low complexity" evidence="1">
    <location>
        <begin position="25"/>
        <end position="49"/>
    </location>
</feature>
<sequence>MKLLRSISKRFRSRTSRKGKDALSAEEQASSVEESTADRQVQSSVSSASKESRKDATERDEIQNDVLDDIWAVLTDLSMNAAIFGTSFLVAVADYLETVSDSLQNDERWDEIKHELLVIINGESSAKDGDANDLQKKDSSAITSTEIGDEGTATMNKLMTLFEALKGKGEEEVEMEDKHELSVDLDQNDDASESTEKEETAELQEECIGSEPIEVATASDEGIALQSAPLV</sequence>
<evidence type="ECO:0000313" key="3">
    <source>
        <dbReference type="Proteomes" id="UP000001449"/>
    </source>
</evidence>
<dbReference type="KEGG" id="tps:THAPS_10997"/>
<dbReference type="HOGENOM" id="CLU_1201957_0_0_1"/>
<feature type="region of interest" description="Disordered" evidence="1">
    <location>
        <begin position="1"/>
        <end position="59"/>
    </location>
</feature>
<feature type="compositionally biased region" description="Basic and acidic residues" evidence="1">
    <location>
        <begin position="50"/>
        <end position="59"/>
    </location>
</feature>
<reference evidence="2 3" key="1">
    <citation type="journal article" date="2004" name="Science">
        <title>The genome of the diatom Thalassiosira pseudonana: ecology, evolution, and metabolism.</title>
        <authorList>
            <person name="Armbrust E.V."/>
            <person name="Berges J.A."/>
            <person name="Bowler C."/>
            <person name="Green B.R."/>
            <person name="Martinez D."/>
            <person name="Putnam N.H."/>
            <person name="Zhou S."/>
            <person name="Allen A.E."/>
            <person name="Apt K.E."/>
            <person name="Bechner M."/>
            <person name="Brzezinski M.A."/>
            <person name="Chaal B.K."/>
            <person name="Chiovitti A."/>
            <person name="Davis A.K."/>
            <person name="Demarest M.S."/>
            <person name="Detter J.C."/>
            <person name="Glavina T."/>
            <person name="Goodstein D."/>
            <person name="Hadi M.Z."/>
            <person name="Hellsten U."/>
            <person name="Hildebrand M."/>
            <person name="Jenkins B.D."/>
            <person name="Jurka J."/>
            <person name="Kapitonov V.V."/>
            <person name="Kroger N."/>
            <person name="Lau W.W."/>
            <person name="Lane T.W."/>
            <person name="Larimer F.W."/>
            <person name="Lippmeier J.C."/>
            <person name="Lucas S."/>
            <person name="Medina M."/>
            <person name="Montsant A."/>
            <person name="Obornik M."/>
            <person name="Parker M.S."/>
            <person name="Palenik B."/>
            <person name="Pazour G.J."/>
            <person name="Richardson P.M."/>
            <person name="Rynearson T.A."/>
            <person name="Saito M.A."/>
            <person name="Schwartz D.C."/>
            <person name="Thamatrakoln K."/>
            <person name="Valentin K."/>
            <person name="Vardi A."/>
            <person name="Wilkerson F.P."/>
            <person name="Rokhsar D.S."/>
        </authorList>
    </citation>
    <scope>NUCLEOTIDE SEQUENCE [LARGE SCALE GENOMIC DNA]</scope>
    <source>
        <strain evidence="2 3">CCMP1335</strain>
    </source>
</reference>
<dbReference type="AlphaFoldDB" id="B5YM41"/>
<protein>
    <submittedName>
        <fullName evidence="2">Uncharacterized protein</fullName>
    </submittedName>
</protein>
<reference evidence="2 3" key="2">
    <citation type="journal article" date="2008" name="Nature">
        <title>The Phaeodactylum genome reveals the evolutionary history of diatom genomes.</title>
        <authorList>
            <person name="Bowler C."/>
            <person name="Allen A.E."/>
            <person name="Badger J.H."/>
            <person name="Grimwood J."/>
            <person name="Jabbari K."/>
            <person name="Kuo A."/>
            <person name="Maheswari U."/>
            <person name="Martens C."/>
            <person name="Maumus F."/>
            <person name="Otillar R.P."/>
            <person name="Rayko E."/>
            <person name="Salamov A."/>
            <person name="Vandepoele K."/>
            <person name="Beszteri B."/>
            <person name="Gruber A."/>
            <person name="Heijde M."/>
            <person name="Katinka M."/>
            <person name="Mock T."/>
            <person name="Valentin K."/>
            <person name="Verret F."/>
            <person name="Berges J.A."/>
            <person name="Brownlee C."/>
            <person name="Cadoret J.P."/>
            <person name="Chiovitti A."/>
            <person name="Choi C.J."/>
            <person name="Coesel S."/>
            <person name="De Martino A."/>
            <person name="Detter J.C."/>
            <person name="Durkin C."/>
            <person name="Falciatore A."/>
            <person name="Fournet J."/>
            <person name="Haruta M."/>
            <person name="Huysman M.J."/>
            <person name="Jenkins B.D."/>
            <person name="Jiroutova K."/>
            <person name="Jorgensen R.E."/>
            <person name="Joubert Y."/>
            <person name="Kaplan A."/>
            <person name="Kroger N."/>
            <person name="Kroth P.G."/>
            <person name="La Roche J."/>
            <person name="Lindquist E."/>
            <person name="Lommer M."/>
            <person name="Martin-Jezequel V."/>
            <person name="Lopez P.J."/>
            <person name="Lucas S."/>
            <person name="Mangogna M."/>
            <person name="McGinnis K."/>
            <person name="Medlin L.K."/>
            <person name="Montsant A."/>
            <person name="Oudot-Le Secq M.P."/>
            <person name="Napoli C."/>
            <person name="Obornik M."/>
            <person name="Parker M.S."/>
            <person name="Petit J.L."/>
            <person name="Porcel B.M."/>
            <person name="Poulsen N."/>
            <person name="Robison M."/>
            <person name="Rychlewski L."/>
            <person name="Rynearson T.A."/>
            <person name="Schmutz J."/>
            <person name="Shapiro H."/>
            <person name="Siaut M."/>
            <person name="Stanley M."/>
            <person name="Sussman M.R."/>
            <person name="Taylor A.R."/>
            <person name="Vardi A."/>
            <person name="von Dassow P."/>
            <person name="Vyverman W."/>
            <person name="Willis A."/>
            <person name="Wyrwicz L.S."/>
            <person name="Rokhsar D.S."/>
            <person name="Weissenbach J."/>
            <person name="Armbrust E.V."/>
            <person name="Green B.R."/>
            <person name="Van de Peer Y."/>
            <person name="Grigoriev I.V."/>
        </authorList>
    </citation>
    <scope>NUCLEOTIDE SEQUENCE [LARGE SCALE GENOMIC DNA]</scope>
    <source>
        <strain evidence="2 3">CCMP1335</strain>
    </source>
</reference>
<dbReference type="GeneID" id="7450884"/>
<evidence type="ECO:0000313" key="2">
    <source>
        <dbReference type="EMBL" id="ACI64345.1"/>
    </source>
</evidence>
<feature type="compositionally biased region" description="Basic and acidic residues" evidence="1">
    <location>
        <begin position="169"/>
        <end position="182"/>
    </location>
</feature>
<feature type="compositionally biased region" description="Basic residues" evidence="1">
    <location>
        <begin position="7"/>
        <end position="17"/>
    </location>
</feature>